<proteinExistence type="predicted"/>
<comment type="caution">
    <text evidence="1">The sequence shown here is derived from an EMBL/GenBank/DDBJ whole genome shotgun (WGS) entry which is preliminary data.</text>
</comment>
<dbReference type="AlphaFoldDB" id="A0A9D3M3H0"/>
<evidence type="ECO:0000313" key="1">
    <source>
        <dbReference type="EMBL" id="KAG5841834.1"/>
    </source>
</evidence>
<evidence type="ECO:0000313" key="2">
    <source>
        <dbReference type="Proteomes" id="UP001044222"/>
    </source>
</evidence>
<sequence length="110" mass="12677">MLICTYLKFRHRSNQFSKTEHTCSTNQTSRKRGTAFNHCAQASLKYIQAMHREGTQHSMSDCMQPSQRHICTVMGTVGSPLLQRFQTAVAHWNIQRHPRHSGAGSFWIFI</sequence>
<protein>
    <submittedName>
        <fullName evidence="1">Uncharacterized protein</fullName>
    </submittedName>
</protein>
<accession>A0A9D3M3H0</accession>
<reference evidence="1" key="1">
    <citation type="submission" date="2021-01" db="EMBL/GenBank/DDBJ databases">
        <title>A chromosome-scale assembly of European eel, Anguilla anguilla.</title>
        <authorList>
            <person name="Henkel C."/>
            <person name="Jong-Raadsen S.A."/>
            <person name="Dufour S."/>
            <person name="Weltzien F.-A."/>
            <person name="Palstra A.P."/>
            <person name="Pelster B."/>
            <person name="Spaink H.P."/>
            <person name="Van Den Thillart G.E."/>
            <person name="Jansen H."/>
            <person name="Zahm M."/>
            <person name="Klopp C."/>
            <person name="Cedric C."/>
            <person name="Louis A."/>
            <person name="Berthelot C."/>
            <person name="Parey E."/>
            <person name="Roest Crollius H."/>
            <person name="Montfort J."/>
            <person name="Robinson-Rechavi M."/>
            <person name="Bucao C."/>
            <person name="Bouchez O."/>
            <person name="Gislard M."/>
            <person name="Lluch J."/>
            <person name="Milhes M."/>
            <person name="Lampietro C."/>
            <person name="Lopez Roques C."/>
            <person name="Donnadieu C."/>
            <person name="Braasch I."/>
            <person name="Desvignes T."/>
            <person name="Postlethwait J."/>
            <person name="Bobe J."/>
            <person name="Guiguen Y."/>
            <person name="Dirks R."/>
        </authorList>
    </citation>
    <scope>NUCLEOTIDE SEQUENCE</scope>
    <source>
        <strain evidence="1">Tag_6206</strain>
        <tissue evidence="1">Liver</tissue>
    </source>
</reference>
<organism evidence="1 2">
    <name type="scientific">Anguilla anguilla</name>
    <name type="common">European freshwater eel</name>
    <name type="synonym">Muraena anguilla</name>
    <dbReference type="NCBI Taxonomy" id="7936"/>
    <lineage>
        <taxon>Eukaryota</taxon>
        <taxon>Metazoa</taxon>
        <taxon>Chordata</taxon>
        <taxon>Craniata</taxon>
        <taxon>Vertebrata</taxon>
        <taxon>Euteleostomi</taxon>
        <taxon>Actinopterygii</taxon>
        <taxon>Neopterygii</taxon>
        <taxon>Teleostei</taxon>
        <taxon>Anguilliformes</taxon>
        <taxon>Anguillidae</taxon>
        <taxon>Anguilla</taxon>
    </lineage>
</organism>
<keyword evidence="2" id="KW-1185">Reference proteome</keyword>
<dbReference type="Proteomes" id="UP001044222">
    <property type="component" value="Chromosome 9"/>
</dbReference>
<feature type="non-terminal residue" evidence="1">
    <location>
        <position position="1"/>
    </location>
</feature>
<name>A0A9D3M3H0_ANGAN</name>
<gene>
    <name evidence="1" type="ORF">ANANG_G00171180</name>
</gene>
<dbReference type="EMBL" id="JAFIRN010000009">
    <property type="protein sequence ID" value="KAG5841834.1"/>
    <property type="molecule type" value="Genomic_DNA"/>
</dbReference>